<dbReference type="Proteomes" id="UP001295684">
    <property type="component" value="Unassembled WGS sequence"/>
</dbReference>
<accession>A0AAD1XA13</accession>
<feature type="region of interest" description="Disordered" evidence="1">
    <location>
        <begin position="34"/>
        <end position="53"/>
    </location>
</feature>
<feature type="compositionally biased region" description="Basic and acidic residues" evidence="1">
    <location>
        <begin position="244"/>
        <end position="263"/>
    </location>
</feature>
<dbReference type="AlphaFoldDB" id="A0AAD1XA13"/>
<organism evidence="2 3">
    <name type="scientific">Euplotes crassus</name>
    <dbReference type="NCBI Taxonomy" id="5936"/>
    <lineage>
        <taxon>Eukaryota</taxon>
        <taxon>Sar</taxon>
        <taxon>Alveolata</taxon>
        <taxon>Ciliophora</taxon>
        <taxon>Intramacronucleata</taxon>
        <taxon>Spirotrichea</taxon>
        <taxon>Hypotrichia</taxon>
        <taxon>Euplotida</taxon>
        <taxon>Euplotidae</taxon>
        <taxon>Moneuplotes</taxon>
    </lineage>
</organism>
<gene>
    <name evidence="2" type="ORF">ECRASSUSDP1_LOCUS4240</name>
</gene>
<protein>
    <submittedName>
        <fullName evidence="2">Uncharacterized protein</fullName>
    </submittedName>
</protein>
<keyword evidence="3" id="KW-1185">Reference proteome</keyword>
<evidence type="ECO:0000313" key="2">
    <source>
        <dbReference type="EMBL" id="CAI2362910.1"/>
    </source>
</evidence>
<sequence length="497" mass="58571">MKKKLQKNELKRFENLKNINNNQALRKSEIRSTSYLQKRDRSTKLLSKKAKPEKLGETSKNFFLNQGQRTMLSKGTFDGHQTSFKSFKNNNFLDSIFPKNGINSAQNFSIGKKSKKATGSMCNPSQNSFAVKQPKLGKIHSHRELLPKSMMNTNILERKVINYVKKNQREYKNFNIDLQLNRYLKMKYESKNMKTNPLSRKDFVRHLQESIAQKKQEMEESASQTYKDAKSNDLSEEGESSQSCEEKSKSNKLITSEKEDDGSQYHTFETGSKIPISKSSKFNRKQHVIQKNVFDELDKDPLSDFNSTIISDERNFETYQEHPQQEEPLRLLEEERQASLVNMFQKPEGKKTFNFPRPHTPYVRDENGKKHLLSLYARDQSRRELIDFLMKRKKPQDIYHDASPRNLRSQVHLNYEQVRKDPNLKVDMSELNLLKIRETTYHRYEQEYKDYLKKEYQAIRKKSMLSRNPLVIFSRALSQPRAQDSKFINVIHRARKG</sequence>
<evidence type="ECO:0000256" key="1">
    <source>
        <dbReference type="SAM" id="MobiDB-lite"/>
    </source>
</evidence>
<feature type="region of interest" description="Disordered" evidence="1">
    <location>
        <begin position="213"/>
        <end position="271"/>
    </location>
</feature>
<comment type="caution">
    <text evidence="2">The sequence shown here is derived from an EMBL/GenBank/DDBJ whole genome shotgun (WGS) entry which is preliminary data.</text>
</comment>
<dbReference type="EMBL" id="CAMPGE010004069">
    <property type="protein sequence ID" value="CAI2362910.1"/>
    <property type="molecule type" value="Genomic_DNA"/>
</dbReference>
<reference evidence="2" key="1">
    <citation type="submission" date="2023-07" db="EMBL/GenBank/DDBJ databases">
        <authorList>
            <consortium name="AG Swart"/>
            <person name="Singh M."/>
            <person name="Singh A."/>
            <person name="Seah K."/>
            <person name="Emmerich C."/>
        </authorList>
    </citation>
    <scope>NUCLEOTIDE SEQUENCE</scope>
    <source>
        <strain evidence="2">DP1</strain>
    </source>
</reference>
<name>A0AAD1XA13_EUPCR</name>
<proteinExistence type="predicted"/>
<evidence type="ECO:0000313" key="3">
    <source>
        <dbReference type="Proteomes" id="UP001295684"/>
    </source>
</evidence>